<reference evidence="2" key="1">
    <citation type="submission" date="2019-10" db="EMBL/GenBank/DDBJ databases">
        <title>Conservation and host-specific expression of non-tandemly repeated heterogenous ribosome RNA gene in arbuscular mycorrhizal fungi.</title>
        <authorList>
            <person name="Maeda T."/>
            <person name="Kobayashi Y."/>
            <person name="Nakagawa T."/>
            <person name="Ezawa T."/>
            <person name="Yamaguchi K."/>
            <person name="Bino T."/>
            <person name="Nishimoto Y."/>
            <person name="Shigenobu S."/>
            <person name="Kawaguchi M."/>
        </authorList>
    </citation>
    <scope>NUCLEOTIDE SEQUENCE</scope>
    <source>
        <strain evidence="2">HR1</strain>
    </source>
</reference>
<dbReference type="Proteomes" id="UP000615446">
    <property type="component" value="Unassembled WGS sequence"/>
</dbReference>
<proteinExistence type="predicted"/>
<sequence>MSQPATKTRKKVPCYCDECEGKLVDLRTKLKYEAEDEQMNRSFSSTEASKPASKQTQVDNKDDDDDNETSSSSESSSLSESEKSIHLSAKRGRKEKFKAVESATKTYAVCPKCNNLYKIKEILGQPKQATLEASQGFKCSHIEFPKHPMKKHREACEEELLKNVPNLAKWANCHVNGDILADIYDGEIWKTFTLNDTLFFIPELADFNLGIMINLD</sequence>
<evidence type="ECO:0000256" key="1">
    <source>
        <dbReference type="SAM" id="MobiDB-lite"/>
    </source>
</evidence>
<feature type="region of interest" description="Disordered" evidence="1">
    <location>
        <begin position="34"/>
        <end position="91"/>
    </location>
</feature>
<accession>A0A8H3L7H3</accession>
<protein>
    <submittedName>
        <fullName evidence="2">Uncharacterized protein</fullName>
    </submittedName>
</protein>
<dbReference type="EMBL" id="BLAL01000049">
    <property type="protein sequence ID" value="GES80386.1"/>
    <property type="molecule type" value="Genomic_DNA"/>
</dbReference>
<feature type="compositionally biased region" description="Polar residues" evidence="1">
    <location>
        <begin position="40"/>
        <end position="58"/>
    </location>
</feature>
<dbReference type="AlphaFoldDB" id="A0A8H3L7H3"/>
<organism evidence="2 3">
    <name type="scientific">Rhizophagus clarus</name>
    <dbReference type="NCBI Taxonomy" id="94130"/>
    <lineage>
        <taxon>Eukaryota</taxon>
        <taxon>Fungi</taxon>
        <taxon>Fungi incertae sedis</taxon>
        <taxon>Mucoromycota</taxon>
        <taxon>Glomeromycotina</taxon>
        <taxon>Glomeromycetes</taxon>
        <taxon>Glomerales</taxon>
        <taxon>Glomeraceae</taxon>
        <taxon>Rhizophagus</taxon>
    </lineage>
</organism>
<name>A0A8H3L7H3_9GLOM</name>
<dbReference type="OrthoDB" id="3039677at2759"/>
<evidence type="ECO:0000313" key="2">
    <source>
        <dbReference type="EMBL" id="GES80386.1"/>
    </source>
</evidence>
<comment type="caution">
    <text evidence="2">The sequence shown here is derived from an EMBL/GenBank/DDBJ whole genome shotgun (WGS) entry which is preliminary data.</text>
</comment>
<gene>
    <name evidence="2" type="ORF">RCL2_000766900</name>
</gene>
<feature type="compositionally biased region" description="Low complexity" evidence="1">
    <location>
        <begin position="69"/>
        <end position="79"/>
    </location>
</feature>
<evidence type="ECO:0000313" key="3">
    <source>
        <dbReference type="Proteomes" id="UP000615446"/>
    </source>
</evidence>